<comment type="pathway">
    <text evidence="4">Cofactor biosynthesis; riboflavin biosynthesis; riboflavin from 2-hydroxy-3-oxobutyl phosphate and 5-amino-6-(D-ribitylamino)uracil: step 1/2.</text>
</comment>
<dbReference type="InterPro" id="IPR002180">
    <property type="entry name" value="LS/RS"/>
</dbReference>
<dbReference type="GO" id="GO:0009349">
    <property type="term" value="C:riboflavin synthase complex"/>
    <property type="evidence" value="ECO:0007669"/>
    <property type="project" value="UniProtKB-UniRule"/>
</dbReference>
<dbReference type="UniPathway" id="UPA00275">
    <property type="reaction ID" value="UER00404"/>
</dbReference>
<dbReference type="GO" id="GO:0000906">
    <property type="term" value="F:6,7-dimethyl-8-ribityllumazine synthase activity"/>
    <property type="evidence" value="ECO:0007669"/>
    <property type="project" value="UniProtKB-EC"/>
</dbReference>
<dbReference type="SUPFAM" id="SSF52121">
    <property type="entry name" value="Lumazine synthase"/>
    <property type="match status" value="1"/>
</dbReference>
<keyword evidence="3 4" id="KW-0808">Transferase</keyword>
<evidence type="ECO:0000313" key="6">
    <source>
        <dbReference type="Proteomes" id="UP000242474"/>
    </source>
</evidence>
<dbReference type="GO" id="GO:0009231">
    <property type="term" value="P:riboflavin biosynthetic process"/>
    <property type="evidence" value="ECO:0007669"/>
    <property type="project" value="UniProtKB-UniPathway"/>
</dbReference>
<dbReference type="EC" id="2.5.1.78" evidence="4"/>
<evidence type="ECO:0000256" key="1">
    <source>
        <dbReference type="ARBA" id="ARBA00007424"/>
    </source>
</evidence>
<comment type="function">
    <text evidence="4">Catalyzes the formation of 6,7-dimethyl-8-ribityllumazine by condensation of 5-amino-6-(D-ribitylamino)uracil with 3,4-dihydroxy-2-butanone 4-phosphate. This is the penultimate step in the biosynthesis of riboflavin.</text>
</comment>
<evidence type="ECO:0000256" key="4">
    <source>
        <dbReference type="RuleBase" id="RU003795"/>
    </source>
</evidence>
<keyword evidence="6" id="KW-1185">Reference proteome</keyword>
<keyword evidence="2 4" id="KW-0686">Riboflavin biosynthesis</keyword>
<comment type="similarity">
    <text evidence="1 4">Belongs to the DMRL synthase family.</text>
</comment>
<protein>
    <recommendedName>
        <fullName evidence="4">6,7-dimethyl-8-ribityllumazine synthase</fullName>
        <shortName evidence="4">DMRL synthase</shortName>
        <ecNumber evidence="4">2.5.1.78</ecNumber>
    </recommendedName>
</protein>
<accession>A0A2G5B5A3</accession>
<gene>
    <name evidence="5" type="ORF">COEREDRAFT_10551</name>
</gene>
<evidence type="ECO:0000256" key="2">
    <source>
        <dbReference type="ARBA" id="ARBA00022619"/>
    </source>
</evidence>
<organism evidence="5 6">
    <name type="scientific">Coemansia reversa (strain ATCC 12441 / NRRL 1564)</name>
    <dbReference type="NCBI Taxonomy" id="763665"/>
    <lineage>
        <taxon>Eukaryota</taxon>
        <taxon>Fungi</taxon>
        <taxon>Fungi incertae sedis</taxon>
        <taxon>Zoopagomycota</taxon>
        <taxon>Kickxellomycotina</taxon>
        <taxon>Kickxellomycetes</taxon>
        <taxon>Kickxellales</taxon>
        <taxon>Kickxellaceae</taxon>
        <taxon>Coemansia</taxon>
    </lineage>
</organism>
<dbReference type="OrthoDB" id="5513487at2759"/>
<evidence type="ECO:0000313" key="5">
    <source>
        <dbReference type="EMBL" id="PIA14189.1"/>
    </source>
</evidence>
<dbReference type="Proteomes" id="UP000242474">
    <property type="component" value="Unassembled WGS sequence"/>
</dbReference>
<comment type="catalytic activity">
    <reaction evidence="4">
        <text>(2S)-2-hydroxy-3-oxobutyl phosphate + 5-amino-6-(D-ribitylamino)uracil = 6,7-dimethyl-8-(1-D-ribityl)lumazine + phosphate + 2 H2O + H(+)</text>
        <dbReference type="Rhea" id="RHEA:26152"/>
        <dbReference type="ChEBI" id="CHEBI:15377"/>
        <dbReference type="ChEBI" id="CHEBI:15378"/>
        <dbReference type="ChEBI" id="CHEBI:15934"/>
        <dbReference type="ChEBI" id="CHEBI:43474"/>
        <dbReference type="ChEBI" id="CHEBI:58201"/>
        <dbReference type="ChEBI" id="CHEBI:58830"/>
        <dbReference type="EC" id="2.5.1.78"/>
    </reaction>
</comment>
<proteinExistence type="inferred from homology"/>
<dbReference type="InterPro" id="IPR036467">
    <property type="entry name" value="LS/RS_sf"/>
</dbReference>
<sequence length="177" mass="20334">MTVEAGVSESVETCERATLLRREIEQPRWTNPPNVGIVFSSENWDQIEPLVNDLRYELTDHYNFSPINIKVTQAESIIDIPLYVNHFHHRSDIVFALGVMYRTSPDYEQRLVDLFTERISATSSPGRLPVFDCILVRDNQKQLEAQLGVMTNAESSMASRWARRAIDTYMMLSKPAI</sequence>
<dbReference type="EMBL" id="KZ303520">
    <property type="protein sequence ID" value="PIA14189.1"/>
    <property type="molecule type" value="Genomic_DNA"/>
</dbReference>
<evidence type="ECO:0000256" key="3">
    <source>
        <dbReference type="ARBA" id="ARBA00022679"/>
    </source>
</evidence>
<dbReference type="Gene3D" id="3.40.50.960">
    <property type="entry name" value="Lumazine/riboflavin synthase"/>
    <property type="match status" value="1"/>
</dbReference>
<reference evidence="5 6" key="1">
    <citation type="journal article" date="2015" name="Genome Biol. Evol.">
        <title>Phylogenomic analyses indicate that early fungi evolved digesting cell walls of algal ancestors of land plants.</title>
        <authorList>
            <person name="Chang Y."/>
            <person name="Wang S."/>
            <person name="Sekimoto S."/>
            <person name="Aerts A.L."/>
            <person name="Choi C."/>
            <person name="Clum A."/>
            <person name="LaButti K.M."/>
            <person name="Lindquist E.A."/>
            <person name="Yee Ngan C."/>
            <person name="Ohm R.A."/>
            <person name="Salamov A.A."/>
            <person name="Grigoriev I.V."/>
            <person name="Spatafora J.W."/>
            <person name="Berbee M.L."/>
        </authorList>
    </citation>
    <scope>NUCLEOTIDE SEQUENCE [LARGE SCALE GENOMIC DNA]</scope>
    <source>
        <strain evidence="5 6">NRRL 1564</strain>
    </source>
</reference>
<dbReference type="Pfam" id="PF00885">
    <property type="entry name" value="DMRL_synthase"/>
    <property type="match status" value="1"/>
</dbReference>
<dbReference type="AlphaFoldDB" id="A0A2G5B5A3"/>
<name>A0A2G5B5A3_COERN</name>